<protein>
    <submittedName>
        <fullName evidence="2">Uncharacterized protein</fullName>
    </submittedName>
</protein>
<evidence type="ECO:0000313" key="2">
    <source>
        <dbReference type="EMBL" id="KAJ8866977.1"/>
    </source>
</evidence>
<reference evidence="2 3" key="1">
    <citation type="submission" date="2023-02" db="EMBL/GenBank/DDBJ databases">
        <title>LHISI_Scaffold_Assembly.</title>
        <authorList>
            <person name="Stuart O.P."/>
            <person name="Cleave R."/>
            <person name="Magrath M.J.L."/>
            <person name="Mikheyev A.S."/>
        </authorList>
    </citation>
    <scope>NUCLEOTIDE SEQUENCE [LARGE SCALE GENOMIC DNA]</scope>
    <source>
        <strain evidence="2">Daus_M_001</strain>
        <tissue evidence="2">Leg muscle</tissue>
    </source>
</reference>
<gene>
    <name evidence="2" type="ORF">PR048_032839</name>
</gene>
<keyword evidence="3" id="KW-1185">Reference proteome</keyword>
<evidence type="ECO:0000313" key="3">
    <source>
        <dbReference type="Proteomes" id="UP001159363"/>
    </source>
</evidence>
<accession>A0ABQ9G3C9</accession>
<comment type="caution">
    <text evidence="2">The sequence shown here is derived from an EMBL/GenBank/DDBJ whole genome shotgun (WGS) entry which is preliminary data.</text>
</comment>
<organism evidence="2 3">
    <name type="scientific">Dryococelus australis</name>
    <dbReference type="NCBI Taxonomy" id="614101"/>
    <lineage>
        <taxon>Eukaryota</taxon>
        <taxon>Metazoa</taxon>
        <taxon>Ecdysozoa</taxon>
        <taxon>Arthropoda</taxon>
        <taxon>Hexapoda</taxon>
        <taxon>Insecta</taxon>
        <taxon>Pterygota</taxon>
        <taxon>Neoptera</taxon>
        <taxon>Polyneoptera</taxon>
        <taxon>Phasmatodea</taxon>
        <taxon>Verophasmatodea</taxon>
        <taxon>Anareolatae</taxon>
        <taxon>Phasmatidae</taxon>
        <taxon>Eurycanthinae</taxon>
        <taxon>Dryococelus</taxon>
    </lineage>
</organism>
<feature type="region of interest" description="Disordered" evidence="1">
    <location>
        <begin position="1"/>
        <end position="50"/>
    </location>
</feature>
<dbReference type="EMBL" id="JARBHB010000016">
    <property type="protein sequence ID" value="KAJ8866977.1"/>
    <property type="molecule type" value="Genomic_DNA"/>
</dbReference>
<feature type="compositionally biased region" description="Basic and acidic residues" evidence="1">
    <location>
        <begin position="1"/>
        <end position="10"/>
    </location>
</feature>
<proteinExistence type="predicted"/>
<dbReference type="Proteomes" id="UP001159363">
    <property type="component" value="Chromosome 15"/>
</dbReference>
<sequence>MQPRERRQPAEKPLYAEQVQRTAEAVIGPEPKSPVTKRHTPTQSDTPGQVRLDDISSMLELAEILQMCDYANLIKKLKPYYQPIHDAPTLASKQATLIEATSHLGK</sequence>
<name>A0ABQ9G3C9_9NEOP</name>
<evidence type="ECO:0000256" key="1">
    <source>
        <dbReference type="SAM" id="MobiDB-lite"/>
    </source>
</evidence>